<dbReference type="EMBL" id="JXXN02001792">
    <property type="protein sequence ID" value="THD24071.1"/>
    <property type="molecule type" value="Genomic_DNA"/>
</dbReference>
<dbReference type="AlphaFoldDB" id="A0A4E0RCI6"/>
<evidence type="ECO:0008006" key="3">
    <source>
        <dbReference type="Google" id="ProtNLM"/>
    </source>
</evidence>
<reference evidence="1" key="1">
    <citation type="submission" date="2019-03" db="EMBL/GenBank/DDBJ databases">
        <title>Improved annotation for the trematode Fasciola hepatica.</title>
        <authorList>
            <person name="Choi Y.-J."/>
            <person name="Martin J."/>
            <person name="Mitreva M."/>
        </authorList>
    </citation>
    <scope>NUCLEOTIDE SEQUENCE [LARGE SCALE GENOMIC DNA]</scope>
</reference>
<dbReference type="Proteomes" id="UP000230066">
    <property type="component" value="Unassembled WGS sequence"/>
</dbReference>
<gene>
    <name evidence="1" type="ORF">D915_005240</name>
</gene>
<accession>A0A4E0RCI6</accession>
<evidence type="ECO:0000313" key="2">
    <source>
        <dbReference type="Proteomes" id="UP000230066"/>
    </source>
</evidence>
<keyword evidence="2" id="KW-1185">Reference proteome</keyword>
<comment type="caution">
    <text evidence="1">The sequence shown here is derived from an EMBL/GenBank/DDBJ whole genome shotgun (WGS) entry which is preliminary data.</text>
</comment>
<evidence type="ECO:0000313" key="1">
    <source>
        <dbReference type="EMBL" id="THD24071.1"/>
    </source>
</evidence>
<name>A0A4E0RCI6_FASHE</name>
<sequence length="117" mass="13638">MKVRDLPVYTEYPEKNYELEMRPLNSVEKQLLPYIKPARVEMQRWCSCLKKVTTKYQSRISSMGSCGIFRKMLYATMSASLATAACYPSATLHYSRTAWEHSKQRIGALKDEFSRKK</sequence>
<protein>
    <recommendedName>
        <fullName evidence="3">MICOS complex subunit</fullName>
    </recommendedName>
</protein>
<proteinExistence type="predicted"/>
<organism evidence="1 2">
    <name type="scientific">Fasciola hepatica</name>
    <name type="common">Liver fluke</name>
    <dbReference type="NCBI Taxonomy" id="6192"/>
    <lineage>
        <taxon>Eukaryota</taxon>
        <taxon>Metazoa</taxon>
        <taxon>Spiralia</taxon>
        <taxon>Lophotrochozoa</taxon>
        <taxon>Platyhelminthes</taxon>
        <taxon>Trematoda</taxon>
        <taxon>Digenea</taxon>
        <taxon>Plagiorchiida</taxon>
        <taxon>Echinostomata</taxon>
        <taxon>Echinostomatoidea</taxon>
        <taxon>Fasciolidae</taxon>
        <taxon>Fasciola</taxon>
    </lineage>
</organism>